<sequence length="555" mass="61663">MLRELSVENFALIEQLHIEFTAGLNVLTGETGAGKSIIIDAVALLLGERASQTYIRTGADAAVVRGLFETTHLPEVKTLLSEMGLSRDEEDNLLLSREISAAGKNTCRVNGQAVTLAMYQRLGKILVDIHGQHDHQSLLIANTQKQLLDGFCGDELSAAVAEIGKVYLQWQETLKRLDDLEKKARDLAREEEFLQFQVTEIDKAQLSPGEEEELEAARRRLDGAEILLGSVEKVRALLYGNGAAKESAYDSVSQALADIRTMLKYDDSVTPMAETLEQMLYQIEECAAELRHYGEGMTLDPKQVEETENRLQLIRQLKRKYGGSIKEILAFRQEAAASLEELQFKNENKDFLRREAGNMEQHYTKLAQKISDLRHQGGETLAKHLGALWEDLGMEDTKFRVQIDQVLPGPDGRDTIEFIISPNPGEELKPLARIASGGEMSRIMLALKTVLAEIDQVPTLIFDEIDAGIGGETIGRVAEKLAAIGKHRQVLCVTHSPRIAAKARKHFAIKKQIASGRTITNISALKEEQRIAELTRMLGGNDLLTTQHAKNLLKK</sequence>
<protein>
    <recommendedName>
        <fullName evidence="3 9">DNA repair protein RecN</fullName>
    </recommendedName>
    <alternativeName>
        <fullName evidence="8 9">Recombination protein N</fullName>
    </alternativeName>
</protein>
<keyword evidence="6" id="KW-0067">ATP-binding</keyword>
<evidence type="ECO:0000256" key="6">
    <source>
        <dbReference type="ARBA" id="ARBA00022840"/>
    </source>
</evidence>
<evidence type="ECO:0000256" key="1">
    <source>
        <dbReference type="ARBA" id="ARBA00003618"/>
    </source>
</evidence>
<feature type="domain" description="RecF/RecN/SMC N-terminal" evidence="11">
    <location>
        <begin position="1"/>
        <end position="511"/>
    </location>
</feature>
<dbReference type="PANTHER" id="PTHR11059:SF0">
    <property type="entry name" value="DNA REPAIR PROTEIN RECN"/>
    <property type="match status" value="1"/>
</dbReference>
<dbReference type="InterPro" id="IPR003395">
    <property type="entry name" value="RecF/RecN/SMC_N"/>
</dbReference>
<evidence type="ECO:0000256" key="8">
    <source>
        <dbReference type="ARBA" id="ARBA00033408"/>
    </source>
</evidence>
<dbReference type="SUPFAM" id="SSF52540">
    <property type="entry name" value="P-loop containing nucleoside triphosphate hydrolases"/>
    <property type="match status" value="2"/>
</dbReference>
<dbReference type="GO" id="GO:0043590">
    <property type="term" value="C:bacterial nucleoid"/>
    <property type="evidence" value="ECO:0007669"/>
    <property type="project" value="TreeGrafter"/>
</dbReference>
<dbReference type="GO" id="GO:0009432">
    <property type="term" value="P:SOS response"/>
    <property type="evidence" value="ECO:0007669"/>
    <property type="project" value="TreeGrafter"/>
</dbReference>
<gene>
    <name evidence="12" type="primary">recN</name>
    <name evidence="12" type="ORF">MFMK1_002893</name>
</gene>
<dbReference type="KEGG" id="dbc:MFMK1_002893"/>
<dbReference type="EMBL" id="CP121694">
    <property type="protein sequence ID" value="WRO23047.1"/>
    <property type="molecule type" value="Genomic_DNA"/>
</dbReference>
<keyword evidence="13" id="KW-1185">Reference proteome</keyword>
<dbReference type="GO" id="GO:0006310">
    <property type="term" value="P:DNA recombination"/>
    <property type="evidence" value="ECO:0007669"/>
    <property type="project" value="InterPro"/>
</dbReference>
<organism evidence="12 13">
    <name type="scientific">Metallumcola ferriviriculae</name>
    <dbReference type="NCBI Taxonomy" id="3039180"/>
    <lineage>
        <taxon>Bacteria</taxon>
        <taxon>Bacillati</taxon>
        <taxon>Bacillota</taxon>
        <taxon>Clostridia</taxon>
        <taxon>Neomoorellales</taxon>
        <taxon>Desulfitibacteraceae</taxon>
        <taxon>Metallumcola</taxon>
    </lineage>
</organism>
<dbReference type="RefSeq" id="WP_366922435.1">
    <property type="nucleotide sequence ID" value="NZ_CP121694.1"/>
</dbReference>
<reference evidence="12 13" key="1">
    <citation type="submission" date="2023-04" db="EMBL/GenBank/DDBJ databases">
        <authorList>
            <person name="Hsu D."/>
        </authorList>
    </citation>
    <scope>NUCLEOTIDE SEQUENCE [LARGE SCALE GENOMIC DNA]</scope>
    <source>
        <strain evidence="12 13">MK1</strain>
    </source>
</reference>
<dbReference type="GO" id="GO:0006281">
    <property type="term" value="P:DNA repair"/>
    <property type="evidence" value="ECO:0007669"/>
    <property type="project" value="UniProtKB-KW"/>
</dbReference>
<evidence type="ECO:0000259" key="11">
    <source>
        <dbReference type="Pfam" id="PF02463"/>
    </source>
</evidence>
<dbReference type="Gene3D" id="3.40.50.300">
    <property type="entry name" value="P-loop containing nucleotide triphosphate hydrolases"/>
    <property type="match status" value="2"/>
</dbReference>
<keyword evidence="7 9" id="KW-0234">DNA repair</keyword>
<dbReference type="PANTHER" id="PTHR11059">
    <property type="entry name" value="DNA REPAIR PROTEIN RECN"/>
    <property type="match status" value="1"/>
</dbReference>
<evidence type="ECO:0000256" key="9">
    <source>
        <dbReference type="PIRNR" id="PIRNR003128"/>
    </source>
</evidence>
<dbReference type="PIRSF" id="PIRSF003128">
    <property type="entry name" value="RecN"/>
    <property type="match status" value="1"/>
</dbReference>
<dbReference type="Pfam" id="PF02463">
    <property type="entry name" value="SMC_N"/>
    <property type="match status" value="1"/>
</dbReference>
<evidence type="ECO:0000313" key="13">
    <source>
        <dbReference type="Proteomes" id="UP001329915"/>
    </source>
</evidence>
<name>A0AAU0US47_9FIRM</name>
<evidence type="ECO:0000256" key="7">
    <source>
        <dbReference type="ARBA" id="ARBA00023204"/>
    </source>
</evidence>
<dbReference type="AlphaFoldDB" id="A0AAU0US47"/>
<accession>A0AAU0US47</accession>
<keyword evidence="5 9" id="KW-0227">DNA damage</keyword>
<dbReference type="CDD" id="cd03241">
    <property type="entry name" value="ABC_RecN"/>
    <property type="match status" value="2"/>
</dbReference>
<evidence type="ECO:0000256" key="3">
    <source>
        <dbReference type="ARBA" id="ARBA00021315"/>
    </source>
</evidence>
<feature type="coiled-coil region" evidence="10">
    <location>
        <begin position="170"/>
        <end position="197"/>
    </location>
</feature>
<evidence type="ECO:0000256" key="10">
    <source>
        <dbReference type="SAM" id="Coils"/>
    </source>
</evidence>
<evidence type="ECO:0000256" key="4">
    <source>
        <dbReference type="ARBA" id="ARBA00022741"/>
    </source>
</evidence>
<evidence type="ECO:0000313" key="12">
    <source>
        <dbReference type="EMBL" id="WRO23047.1"/>
    </source>
</evidence>
<comment type="function">
    <text evidence="1 9">May be involved in recombinational repair of damaged DNA.</text>
</comment>
<proteinExistence type="inferred from homology"/>
<dbReference type="InterPro" id="IPR027417">
    <property type="entry name" value="P-loop_NTPase"/>
</dbReference>
<evidence type="ECO:0000256" key="5">
    <source>
        <dbReference type="ARBA" id="ARBA00022763"/>
    </source>
</evidence>
<dbReference type="FunFam" id="3.40.50.300:FF:000319">
    <property type="entry name" value="DNA repair protein RecN"/>
    <property type="match status" value="1"/>
</dbReference>
<dbReference type="GO" id="GO:0005524">
    <property type="term" value="F:ATP binding"/>
    <property type="evidence" value="ECO:0007669"/>
    <property type="project" value="UniProtKB-KW"/>
</dbReference>
<dbReference type="InterPro" id="IPR004604">
    <property type="entry name" value="DNA_recomb/repair_RecN"/>
</dbReference>
<dbReference type="FunFam" id="3.40.50.300:FF:000356">
    <property type="entry name" value="DNA repair protein RecN"/>
    <property type="match status" value="1"/>
</dbReference>
<comment type="similarity">
    <text evidence="2 9">Belongs to the RecN family.</text>
</comment>
<keyword evidence="10" id="KW-0175">Coiled coil</keyword>
<keyword evidence="4" id="KW-0547">Nucleotide-binding</keyword>
<evidence type="ECO:0000256" key="2">
    <source>
        <dbReference type="ARBA" id="ARBA00009441"/>
    </source>
</evidence>
<dbReference type="NCBIfam" id="TIGR00634">
    <property type="entry name" value="recN"/>
    <property type="match status" value="1"/>
</dbReference>
<dbReference type="Proteomes" id="UP001329915">
    <property type="component" value="Chromosome"/>
</dbReference>